<keyword evidence="2" id="KW-1185">Reference proteome</keyword>
<dbReference type="AlphaFoldDB" id="A0A1A0HET2"/>
<dbReference type="EMBL" id="LXTC01000002">
    <property type="protein sequence ID" value="OBA22397.1"/>
    <property type="molecule type" value="Genomic_DNA"/>
</dbReference>
<proteinExistence type="predicted"/>
<sequence length="66" mass="7568">MNIVSLIIFTRLGRHYGSTQGFLWKFINLWVSQVSSAEQICIVLVMCITVITLLDHCILHQYTVSL</sequence>
<gene>
    <name evidence="1" type="ORF">METBIDRAFT_152952</name>
</gene>
<dbReference type="Proteomes" id="UP000092555">
    <property type="component" value="Unassembled WGS sequence"/>
</dbReference>
<organism evidence="1 2">
    <name type="scientific">Metschnikowia bicuspidata var. bicuspidata NRRL YB-4993</name>
    <dbReference type="NCBI Taxonomy" id="869754"/>
    <lineage>
        <taxon>Eukaryota</taxon>
        <taxon>Fungi</taxon>
        <taxon>Dikarya</taxon>
        <taxon>Ascomycota</taxon>
        <taxon>Saccharomycotina</taxon>
        <taxon>Pichiomycetes</taxon>
        <taxon>Metschnikowiaceae</taxon>
        <taxon>Metschnikowia</taxon>
    </lineage>
</organism>
<dbReference type="RefSeq" id="XP_018712893.1">
    <property type="nucleotide sequence ID" value="XM_018854580.1"/>
</dbReference>
<evidence type="ECO:0000313" key="2">
    <source>
        <dbReference type="Proteomes" id="UP000092555"/>
    </source>
</evidence>
<protein>
    <submittedName>
        <fullName evidence="1">Uncharacterized protein</fullName>
    </submittedName>
</protein>
<evidence type="ECO:0000313" key="1">
    <source>
        <dbReference type="EMBL" id="OBA22397.1"/>
    </source>
</evidence>
<comment type="caution">
    <text evidence="1">The sequence shown here is derived from an EMBL/GenBank/DDBJ whole genome shotgun (WGS) entry which is preliminary data.</text>
</comment>
<reference evidence="1 2" key="1">
    <citation type="submission" date="2016-05" db="EMBL/GenBank/DDBJ databases">
        <title>Comparative genomics of biotechnologically important yeasts.</title>
        <authorList>
            <consortium name="DOE Joint Genome Institute"/>
            <person name="Riley R."/>
            <person name="Haridas S."/>
            <person name="Wolfe K.H."/>
            <person name="Lopes M.R."/>
            <person name="Hittinger C.T."/>
            <person name="Goker M."/>
            <person name="Salamov A."/>
            <person name="Wisecaver J."/>
            <person name="Long T.M."/>
            <person name="Aerts A.L."/>
            <person name="Barry K."/>
            <person name="Choi C."/>
            <person name="Clum A."/>
            <person name="Coughlan A.Y."/>
            <person name="Deshpande S."/>
            <person name="Douglass A.P."/>
            <person name="Hanson S.J."/>
            <person name="Klenk H.-P."/>
            <person name="LaButti K."/>
            <person name="Lapidus A."/>
            <person name="Lindquist E."/>
            <person name="Lipzen A."/>
            <person name="Meier-kolthoff J.P."/>
            <person name="Ohm R.A."/>
            <person name="Otillar R.P."/>
            <person name="Pangilinan J."/>
            <person name="Peng Y."/>
            <person name="Rokas A."/>
            <person name="Rosa C.A."/>
            <person name="Scheuner C."/>
            <person name="Sibirny A.A."/>
            <person name="Slot J.C."/>
            <person name="Stielow J.B."/>
            <person name="Sun H."/>
            <person name="Kurtzman C.P."/>
            <person name="Blackwell M."/>
            <person name="Grigoriev I.V."/>
            <person name="Jeffries T.W."/>
        </authorList>
    </citation>
    <scope>NUCLEOTIDE SEQUENCE [LARGE SCALE GENOMIC DNA]</scope>
    <source>
        <strain evidence="1 2">NRRL YB-4993</strain>
    </source>
</reference>
<accession>A0A1A0HET2</accession>
<name>A0A1A0HET2_9ASCO</name>
<dbReference type="GeneID" id="30027556"/>